<feature type="transmembrane region" description="Helical" evidence="1">
    <location>
        <begin position="246"/>
        <end position="267"/>
    </location>
</feature>
<keyword evidence="3" id="KW-1185">Reference proteome</keyword>
<keyword evidence="1" id="KW-0472">Membrane</keyword>
<feature type="transmembrane region" description="Helical" evidence="1">
    <location>
        <begin position="308"/>
        <end position="329"/>
    </location>
</feature>
<accession>A0A166AUR0</accession>
<feature type="transmembrane region" description="Helical" evidence="1">
    <location>
        <begin position="56"/>
        <end position="76"/>
    </location>
</feature>
<feature type="transmembrane region" description="Helical" evidence="1">
    <location>
        <begin position="88"/>
        <end position="111"/>
    </location>
</feature>
<gene>
    <name evidence="2" type="ORF">SISSUDRAFT_1078120</name>
</gene>
<evidence type="ECO:0008006" key="4">
    <source>
        <dbReference type="Google" id="ProtNLM"/>
    </source>
</evidence>
<dbReference type="Proteomes" id="UP000076798">
    <property type="component" value="Unassembled WGS sequence"/>
</dbReference>
<proteinExistence type="predicted"/>
<evidence type="ECO:0000313" key="2">
    <source>
        <dbReference type="EMBL" id="KZT35697.1"/>
    </source>
</evidence>
<dbReference type="EMBL" id="KV428131">
    <property type="protein sequence ID" value="KZT35697.1"/>
    <property type="molecule type" value="Genomic_DNA"/>
</dbReference>
<name>A0A166AUR0_9AGAM</name>
<organism evidence="2 3">
    <name type="scientific">Sistotremastrum suecicum HHB10207 ss-3</name>
    <dbReference type="NCBI Taxonomy" id="1314776"/>
    <lineage>
        <taxon>Eukaryota</taxon>
        <taxon>Fungi</taxon>
        <taxon>Dikarya</taxon>
        <taxon>Basidiomycota</taxon>
        <taxon>Agaricomycotina</taxon>
        <taxon>Agaricomycetes</taxon>
        <taxon>Sistotremastrales</taxon>
        <taxon>Sistotremastraceae</taxon>
        <taxon>Sistotremastrum</taxon>
    </lineage>
</organism>
<evidence type="ECO:0000256" key="1">
    <source>
        <dbReference type="SAM" id="Phobius"/>
    </source>
</evidence>
<keyword evidence="1" id="KW-0812">Transmembrane</keyword>
<dbReference type="InterPro" id="IPR036259">
    <property type="entry name" value="MFS_trans_sf"/>
</dbReference>
<dbReference type="OrthoDB" id="6499973at2759"/>
<reference evidence="2 3" key="1">
    <citation type="journal article" date="2016" name="Mol. Biol. Evol.">
        <title>Comparative Genomics of Early-Diverging Mushroom-Forming Fungi Provides Insights into the Origins of Lignocellulose Decay Capabilities.</title>
        <authorList>
            <person name="Nagy L.G."/>
            <person name="Riley R."/>
            <person name="Tritt A."/>
            <person name="Adam C."/>
            <person name="Daum C."/>
            <person name="Floudas D."/>
            <person name="Sun H."/>
            <person name="Yadav J.S."/>
            <person name="Pangilinan J."/>
            <person name="Larsson K.H."/>
            <person name="Matsuura K."/>
            <person name="Barry K."/>
            <person name="Labutti K."/>
            <person name="Kuo R."/>
            <person name="Ohm R.A."/>
            <person name="Bhattacharya S.S."/>
            <person name="Shirouzu T."/>
            <person name="Yoshinaga Y."/>
            <person name="Martin F.M."/>
            <person name="Grigoriev I.V."/>
            <person name="Hibbett D.S."/>
        </authorList>
    </citation>
    <scope>NUCLEOTIDE SEQUENCE [LARGE SCALE GENOMIC DNA]</scope>
    <source>
        <strain evidence="2 3">HHB10207 ss-3</strain>
    </source>
</reference>
<dbReference type="SUPFAM" id="SSF103473">
    <property type="entry name" value="MFS general substrate transporter"/>
    <property type="match status" value="1"/>
</dbReference>
<evidence type="ECO:0000313" key="3">
    <source>
        <dbReference type="Proteomes" id="UP000076798"/>
    </source>
</evidence>
<dbReference type="AlphaFoldDB" id="A0A166AUR0"/>
<keyword evidence="1" id="KW-1133">Transmembrane helix</keyword>
<sequence length="348" mass="37564">MFTSMSTSSITESDGLEDECEKVSGEQPAECVQAVLGQDAVSKGGFDGWMTVIGVWYVQFVSLGHSMGFGVYESLYKEIYLNNESSPAILWIGNLQLTLIGVVGLLTSPLFDKGHLRMPLWPSTALYVFRKFMLSITQPHEFCLIFLAQGIGTGIAMGAMYGPTLALIGQHFRTRHRALAMIVQSVFGAGGTPASFQRAIKIHAGLNTGLLLLTNFLFRETKSRDGSESAFNVDLPGIFRAVRSSLWSWGQSTFIALWGEIFPVFYAQLSSITKELSPIFSFCTLPTFNASSGAGITALPFPADRFGALNMLIPVTFISGGVCFGYLGVRTAAGDTIVTALSGFCFGA</sequence>
<protein>
    <recommendedName>
        <fullName evidence="4">MFS general substrate transporter</fullName>
    </recommendedName>
</protein>
<feature type="transmembrane region" description="Helical" evidence="1">
    <location>
        <begin position="144"/>
        <end position="166"/>
    </location>
</feature>